<comment type="caution">
    <text evidence="1">The sequence shown here is derived from an EMBL/GenBank/DDBJ whole genome shotgun (WGS) entry which is preliminary data.</text>
</comment>
<keyword evidence="2" id="KW-1185">Reference proteome</keyword>
<evidence type="ECO:0000313" key="1">
    <source>
        <dbReference type="EMBL" id="GAA0171590.1"/>
    </source>
</evidence>
<dbReference type="EMBL" id="BAABME010007739">
    <property type="protein sequence ID" value="GAA0171590.1"/>
    <property type="molecule type" value="Genomic_DNA"/>
</dbReference>
<evidence type="ECO:0008006" key="3">
    <source>
        <dbReference type="Google" id="ProtNLM"/>
    </source>
</evidence>
<protein>
    <recommendedName>
        <fullName evidence="3">Mitochondrial protein</fullName>
    </recommendedName>
</protein>
<dbReference type="Proteomes" id="UP001454036">
    <property type="component" value="Unassembled WGS sequence"/>
</dbReference>
<organism evidence="1 2">
    <name type="scientific">Lithospermum erythrorhizon</name>
    <name type="common">Purple gromwell</name>
    <name type="synonym">Lithospermum officinale var. erythrorhizon</name>
    <dbReference type="NCBI Taxonomy" id="34254"/>
    <lineage>
        <taxon>Eukaryota</taxon>
        <taxon>Viridiplantae</taxon>
        <taxon>Streptophyta</taxon>
        <taxon>Embryophyta</taxon>
        <taxon>Tracheophyta</taxon>
        <taxon>Spermatophyta</taxon>
        <taxon>Magnoliopsida</taxon>
        <taxon>eudicotyledons</taxon>
        <taxon>Gunneridae</taxon>
        <taxon>Pentapetalae</taxon>
        <taxon>asterids</taxon>
        <taxon>lamiids</taxon>
        <taxon>Boraginales</taxon>
        <taxon>Boraginaceae</taxon>
        <taxon>Boraginoideae</taxon>
        <taxon>Lithospermeae</taxon>
        <taxon>Lithospermum</taxon>
    </lineage>
</organism>
<sequence length="187" mass="21783">MYQQLVGKLIYVSHTKPDIAFAVSVVSQYMHDPHQGHLDAVYRILRYLKQSSYKGLLFKKTEDRSIQVFIYADWAGSIDDRQLTSGYCTMIWENLITWRSKKHNVVARSSVEAEFRAMAHGIFQHDRTKHVVVDRYFIKEKIENNIIKIKHVNTGQQLADILIKGLSEKTFNYLLNKLGLIDIYHPA</sequence>
<proteinExistence type="predicted"/>
<name>A0AAV3R910_LITER</name>
<dbReference type="AlphaFoldDB" id="A0AAV3R910"/>
<accession>A0AAV3R910</accession>
<dbReference type="PANTHER" id="PTHR11439">
    <property type="entry name" value="GAG-POL-RELATED RETROTRANSPOSON"/>
    <property type="match status" value="1"/>
</dbReference>
<reference evidence="1 2" key="1">
    <citation type="submission" date="2024-01" db="EMBL/GenBank/DDBJ databases">
        <title>The complete chloroplast genome sequence of Lithospermum erythrorhizon: insights into the phylogenetic relationship among Boraginaceae species and the maternal lineages of purple gromwells.</title>
        <authorList>
            <person name="Okada T."/>
            <person name="Watanabe K."/>
        </authorList>
    </citation>
    <scope>NUCLEOTIDE SEQUENCE [LARGE SCALE GENOMIC DNA]</scope>
</reference>
<dbReference type="PANTHER" id="PTHR11439:SF440">
    <property type="entry name" value="INTEGRASE CATALYTIC DOMAIN-CONTAINING PROTEIN"/>
    <property type="match status" value="1"/>
</dbReference>
<gene>
    <name evidence="1" type="ORF">LIER_25584</name>
</gene>
<dbReference type="CDD" id="cd09272">
    <property type="entry name" value="RNase_HI_RT_Ty1"/>
    <property type="match status" value="1"/>
</dbReference>
<evidence type="ECO:0000313" key="2">
    <source>
        <dbReference type="Proteomes" id="UP001454036"/>
    </source>
</evidence>